<reference evidence="2" key="2">
    <citation type="submission" date="2023-05" db="EMBL/GenBank/DDBJ databases">
        <authorList>
            <consortium name="Lawrence Berkeley National Laboratory"/>
            <person name="Steindorff A."/>
            <person name="Hensen N."/>
            <person name="Bonometti L."/>
            <person name="Westerberg I."/>
            <person name="Brannstrom I.O."/>
            <person name="Guillou S."/>
            <person name="Cros-Aarteil S."/>
            <person name="Calhoun S."/>
            <person name="Haridas S."/>
            <person name="Kuo A."/>
            <person name="Mondo S."/>
            <person name="Pangilinan J."/>
            <person name="Riley R."/>
            <person name="Labutti K."/>
            <person name="Andreopoulos B."/>
            <person name="Lipzen A."/>
            <person name="Chen C."/>
            <person name="Yanf M."/>
            <person name="Daum C."/>
            <person name="Ng V."/>
            <person name="Clum A."/>
            <person name="Ohm R."/>
            <person name="Martin F."/>
            <person name="Silar P."/>
            <person name="Natvig D."/>
            <person name="Lalanne C."/>
            <person name="Gautier V."/>
            <person name="Ament-Velasquez S.L."/>
            <person name="Kruys A."/>
            <person name="Hutchinson M.I."/>
            <person name="Powell A.J."/>
            <person name="Barry K."/>
            <person name="Miller A.N."/>
            <person name="Grigoriev I.V."/>
            <person name="Debuchy R."/>
            <person name="Gladieux P."/>
            <person name="Thoren M.H."/>
            <person name="Johannesson H."/>
        </authorList>
    </citation>
    <scope>NUCLEOTIDE SEQUENCE</scope>
    <source>
        <strain evidence="2">CBS 757.83</strain>
    </source>
</reference>
<feature type="region of interest" description="Disordered" evidence="1">
    <location>
        <begin position="75"/>
        <end position="109"/>
    </location>
</feature>
<feature type="compositionally biased region" description="Low complexity" evidence="1">
    <location>
        <begin position="91"/>
        <end position="106"/>
    </location>
</feature>
<name>A0AAN6PVV9_9PEZI</name>
<dbReference type="Proteomes" id="UP001305647">
    <property type="component" value="Unassembled WGS sequence"/>
</dbReference>
<evidence type="ECO:0000256" key="1">
    <source>
        <dbReference type="SAM" id="MobiDB-lite"/>
    </source>
</evidence>
<proteinExistence type="predicted"/>
<dbReference type="EMBL" id="MU863654">
    <property type="protein sequence ID" value="KAK4098927.1"/>
    <property type="molecule type" value="Genomic_DNA"/>
</dbReference>
<feature type="region of interest" description="Disordered" evidence="1">
    <location>
        <begin position="424"/>
        <end position="448"/>
    </location>
</feature>
<sequence>MGLQLEPISQSLEQYGPWHFGDVRFHKNHTAELEAALFQRATIPELSDRLLELTKATRADCLGPGRPEVTLSVTKVPRPTVPASPGPGPAPGSTVSSSTTPRTARTLFPPTLDSSLDFAQLAPSGKAVVTFPLRTPCPTPRWCLKRLRPDTDVDGPNSASLGCKKRRLLRHLITSRLSQPFSLPATHIPNREAVTSGDKRFFKLAAIMSARRMNSTVHSQAPQPPQQPNPSTWLRRAAVLNSLRARVCAEAAERARVPVSDLAAKAAVFQQSHGSTAFVGGRYLAASSGSAHPPTPAPPLPRGGLHGNPPQPSLHMHPTVNAGNSGHPVPYAPPPLLPCAVSVATCTRLRIPSPKLRPLRSPELRVTRPLVPLEDILVEDLDSSDDDSVAFPTSEHESRYGCDEDDEDGSDVGVYADFSVIFGGAGGDKDEDEDGLDERGSVGDCFEDYMDDLDGIPWGARS</sequence>
<keyword evidence="3" id="KW-1185">Reference proteome</keyword>
<feature type="compositionally biased region" description="Pro residues" evidence="1">
    <location>
        <begin position="79"/>
        <end position="90"/>
    </location>
</feature>
<evidence type="ECO:0000313" key="3">
    <source>
        <dbReference type="Proteomes" id="UP001305647"/>
    </source>
</evidence>
<accession>A0AAN6PVV9</accession>
<organism evidence="2 3">
    <name type="scientific">Parathielavia hyrcaniae</name>
    <dbReference type="NCBI Taxonomy" id="113614"/>
    <lineage>
        <taxon>Eukaryota</taxon>
        <taxon>Fungi</taxon>
        <taxon>Dikarya</taxon>
        <taxon>Ascomycota</taxon>
        <taxon>Pezizomycotina</taxon>
        <taxon>Sordariomycetes</taxon>
        <taxon>Sordariomycetidae</taxon>
        <taxon>Sordariales</taxon>
        <taxon>Chaetomiaceae</taxon>
        <taxon>Parathielavia</taxon>
    </lineage>
</organism>
<gene>
    <name evidence="2" type="ORF">N658DRAFT_509180</name>
</gene>
<reference evidence="2" key="1">
    <citation type="journal article" date="2023" name="Mol. Phylogenet. Evol.">
        <title>Genome-scale phylogeny and comparative genomics of the fungal order Sordariales.</title>
        <authorList>
            <person name="Hensen N."/>
            <person name="Bonometti L."/>
            <person name="Westerberg I."/>
            <person name="Brannstrom I.O."/>
            <person name="Guillou S."/>
            <person name="Cros-Aarteil S."/>
            <person name="Calhoun S."/>
            <person name="Haridas S."/>
            <person name="Kuo A."/>
            <person name="Mondo S."/>
            <person name="Pangilinan J."/>
            <person name="Riley R."/>
            <person name="LaButti K."/>
            <person name="Andreopoulos B."/>
            <person name="Lipzen A."/>
            <person name="Chen C."/>
            <person name="Yan M."/>
            <person name="Daum C."/>
            <person name="Ng V."/>
            <person name="Clum A."/>
            <person name="Steindorff A."/>
            <person name="Ohm R.A."/>
            <person name="Martin F."/>
            <person name="Silar P."/>
            <person name="Natvig D.O."/>
            <person name="Lalanne C."/>
            <person name="Gautier V."/>
            <person name="Ament-Velasquez S.L."/>
            <person name="Kruys A."/>
            <person name="Hutchinson M.I."/>
            <person name="Powell A.J."/>
            <person name="Barry K."/>
            <person name="Miller A.N."/>
            <person name="Grigoriev I.V."/>
            <person name="Debuchy R."/>
            <person name="Gladieux P."/>
            <person name="Hiltunen Thoren M."/>
            <person name="Johannesson H."/>
        </authorList>
    </citation>
    <scope>NUCLEOTIDE SEQUENCE</scope>
    <source>
        <strain evidence="2">CBS 757.83</strain>
    </source>
</reference>
<comment type="caution">
    <text evidence="2">The sequence shown here is derived from an EMBL/GenBank/DDBJ whole genome shotgun (WGS) entry which is preliminary data.</text>
</comment>
<evidence type="ECO:0000313" key="2">
    <source>
        <dbReference type="EMBL" id="KAK4098927.1"/>
    </source>
</evidence>
<feature type="region of interest" description="Disordered" evidence="1">
    <location>
        <begin position="286"/>
        <end position="327"/>
    </location>
</feature>
<feature type="region of interest" description="Disordered" evidence="1">
    <location>
        <begin position="384"/>
        <end position="408"/>
    </location>
</feature>
<protein>
    <submittedName>
        <fullName evidence="2">Uncharacterized protein</fullName>
    </submittedName>
</protein>
<dbReference type="AlphaFoldDB" id="A0AAN6PVV9"/>